<feature type="chain" id="PRO_5037171937" evidence="1">
    <location>
        <begin position="24"/>
        <end position="111"/>
    </location>
</feature>
<proteinExistence type="predicted"/>
<dbReference type="EMBL" id="CM004466">
    <property type="protein sequence ID" value="OCU00735.1"/>
    <property type="molecule type" value="Genomic_DNA"/>
</dbReference>
<evidence type="ECO:0000313" key="2">
    <source>
        <dbReference type="EMBL" id="OCU00735.1"/>
    </source>
</evidence>
<organism evidence="2 3">
    <name type="scientific">Xenopus laevis</name>
    <name type="common">African clawed frog</name>
    <dbReference type="NCBI Taxonomy" id="8355"/>
    <lineage>
        <taxon>Eukaryota</taxon>
        <taxon>Metazoa</taxon>
        <taxon>Chordata</taxon>
        <taxon>Craniata</taxon>
        <taxon>Vertebrata</taxon>
        <taxon>Euteleostomi</taxon>
        <taxon>Amphibia</taxon>
        <taxon>Batrachia</taxon>
        <taxon>Anura</taxon>
        <taxon>Pipoidea</taxon>
        <taxon>Pipidae</taxon>
        <taxon>Xenopodinae</taxon>
        <taxon>Xenopus</taxon>
        <taxon>Xenopus</taxon>
    </lineage>
</organism>
<dbReference type="Proteomes" id="UP000694892">
    <property type="component" value="Chromosome 1L"/>
</dbReference>
<keyword evidence="1" id="KW-0732">Signal</keyword>
<sequence length="111" mass="12778">MKTFLVMAVFLIFLSWLSDGTEGLSSGKKIKLQRAFFTKRSTSTCYEENPRYNCVISSCLPSSEECTMGNLLKNNHQDKEKRDIQEIRCVVRFALCASKCLKNWKKRTPLS</sequence>
<reference evidence="3" key="1">
    <citation type="journal article" date="2016" name="Nature">
        <title>Genome evolution in the allotetraploid frog Xenopus laevis.</title>
        <authorList>
            <person name="Session A.M."/>
            <person name="Uno Y."/>
            <person name="Kwon T."/>
            <person name="Chapman J.A."/>
            <person name="Toyoda A."/>
            <person name="Takahashi S."/>
            <person name="Fukui A."/>
            <person name="Hikosaka A."/>
            <person name="Suzuki A."/>
            <person name="Kondo M."/>
            <person name="van Heeringen S.J."/>
            <person name="Quigley I."/>
            <person name="Heinz S."/>
            <person name="Ogino H."/>
            <person name="Ochi H."/>
            <person name="Hellsten U."/>
            <person name="Lyons J.B."/>
            <person name="Simakov O."/>
            <person name="Putnam N."/>
            <person name="Stites J."/>
            <person name="Kuroki Y."/>
            <person name="Tanaka T."/>
            <person name="Michiue T."/>
            <person name="Watanabe M."/>
            <person name="Bogdanovic O."/>
            <person name="Lister R."/>
            <person name="Georgiou G."/>
            <person name="Paranjpe S.S."/>
            <person name="van Kruijsbergen I."/>
            <person name="Shu S."/>
            <person name="Carlson J."/>
            <person name="Kinoshita T."/>
            <person name="Ohta Y."/>
            <person name="Mawaribuchi S."/>
            <person name="Jenkins J."/>
            <person name="Grimwood J."/>
            <person name="Schmutz J."/>
            <person name="Mitros T."/>
            <person name="Mozaffari S.V."/>
            <person name="Suzuki Y."/>
            <person name="Haramoto Y."/>
            <person name="Yamamoto T.S."/>
            <person name="Takagi C."/>
            <person name="Heald R."/>
            <person name="Miller K."/>
            <person name="Haudenschild C."/>
            <person name="Kitzman J."/>
            <person name="Nakayama T."/>
            <person name="Izutsu Y."/>
            <person name="Robert J."/>
            <person name="Fortriede J."/>
            <person name="Burns K."/>
            <person name="Lotay V."/>
            <person name="Karimi K."/>
            <person name="Yasuoka Y."/>
            <person name="Dichmann D.S."/>
            <person name="Flajnik M.F."/>
            <person name="Houston D.W."/>
            <person name="Shendure J."/>
            <person name="DuPasquier L."/>
            <person name="Vize P.D."/>
            <person name="Zorn A.M."/>
            <person name="Ito M."/>
            <person name="Marcotte E.M."/>
            <person name="Wallingford J.B."/>
            <person name="Ito Y."/>
            <person name="Asashima M."/>
            <person name="Ueno N."/>
            <person name="Matsuda Y."/>
            <person name="Veenstra G.J."/>
            <person name="Fujiyama A."/>
            <person name="Harland R.M."/>
            <person name="Taira M."/>
            <person name="Rokhsar D.S."/>
        </authorList>
    </citation>
    <scope>NUCLEOTIDE SEQUENCE [LARGE SCALE GENOMIC DNA]</scope>
    <source>
        <strain evidence="3">J</strain>
    </source>
</reference>
<accession>A0A974DYS0</accession>
<feature type="signal peptide" evidence="1">
    <location>
        <begin position="1"/>
        <end position="23"/>
    </location>
</feature>
<name>A0A974DYS0_XENLA</name>
<gene>
    <name evidence="2" type="ORF">XELAEV_18006514mg</name>
</gene>
<evidence type="ECO:0000256" key="1">
    <source>
        <dbReference type="SAM" id="SignalP"/>
    </source>
</evidence>
<protein>
    <submittedName>
        <fullName evidence="2">Uncharacterized protein</fullName>
    </submittedName>
</protein>
<evidence type="ECO:0000313" key="3">
    <source>
        <dbReference type="Proteomes" id="UP000694892"/>
    </source>
</evidence>
<dbReference type="OMA" id="EPLIHED"/>
<dbReference type="AlphaFoldDB" id="A0A974DYS0"/>